<evidence type="ECO:0000313" key="12">
    <source>
        <dbReference type="Proteomes" id="UP000675920"/>
    </source>
</evidence>
<dbReference type="GO" id="GO:0006935">
    <property type="term" value="P:chemotaxis"/>
    <property type="evidence" value="ECO:0007669"/>
    <property type="project" value="InterPro"/>
</dbReference>
<comment type="similarity">
    <text evidence="7">Belongs to the methyl-accepting chemotaxis (MCP) protein family.</text>
</comment>
<evidence type="ECO:0000256" key="3">
    <source>
        <dbReference type="ARBA" id="ARBA00022481"/>
    </source>
</evidence>
<dbReference type="SUPFAM" id="SSF58104">
    <property type="entry name" value="Methyl-accepting chemotaxis protein (MCP) signaling domain"/>
    <property type="match status" value="1"/>
</dbReference>
<dbReference type="InterPro" id="IPR004090">
    <property type="entry name" value="Chemotax_Me-accpt_rcpt"/>
</dbReference>
<dbReference type="PROSITE" id="PS50111">
    <property type="entry name" value="CHEMOTAXIS_TRANSDUC_2"/>
    <property type="match status" value="1"/>
</dbReference>
<proteinExistence type="inferred from homology"/>
<feature type="domain" description="HAMP" evidence="11">
    <location>
        <begin position="315"/>
        <end position="367"/>
    </location>
</feature>
<dbReference type="GO" id="GO:0004888">
    <property type="term" value="F:transmembrane signaling receptor activity"/>
    <property type="evidence" value="ECO:0007669"/>
    <property type="project" value="InterPro"/>
</dbReference>
<dbReference type="PROSITE" id="PS50885">
    <property type="entry name" value="HAMP"/>
    <property type="match status" value="1"/>
</dbReference>
<organism evidence="12 13">
    <name type="scientific">Derxia gummosa DSM 723</name>
    <dbReference type="NCBI Taxonomy" id="1121388"/>
    <lineage>
        <taxon>Bacteria</taxon>
        <taxon>Pseudomonadati</taxon>
        <taxon>Pseudomonadota</taxon>
        <taxon>Betaproteobacteria</taxon>
        <taxon>Burkholderiales</taxon>
        <taxon>Alcaligenaceae</taxon>
        <taxon>Derxia</taxon>
    </lineage>
</organism>
<dbReference type="FunFam" id="1.10.287.950:FF:000001">
    <property type="entry name" value="Methyl-accepting chemotaxis sensory transducer"/>
    <property type="match status" value="1"/>
</dbReference>
<evidence type="ECO:0000256" key="8">
    <source>
        <dbReference type="PROSITE-ProRule" id="PRU00284"/>
    </source>
</evidence>
<dbReference type="InterPro" id="IPR051310">
    <property type="entry name" value="MCP_chemotaxis"/>
</dbReference>
<evidence type="ECO:0000256" key="1">
    <source>
        <dbReference type="ARBA" id="ARBA00004651"/>
    </source>
</evidence>
<dbReference type="InterPro" id="IPR033480">
    <property type="entry name" value="sCache_2"/>
</dbReference>
<dbReference type="AlphaFoldDB" id="A0A8B6XCY5"/>
<dbReference type="CDD" id="cd11386">
    <property type="entry name" value="MCP_signal"/>
    <property type="match status" value="1"/>
</dbReference>
<evidence type="ECO:0000256" key="6">
    <source>
        <dbReference type="ARBA" id="ARBA00023136"/>
    </source>
</evidence>
<evidence type="ECO:0000313" key="13">
    <source>
        <dbReference type="RefSeq" id="WP_169732552.1"/>
    </source>
</evidence>
<reference evidence="13" key="1">
    <citation type="journal article" date="2000" name="Trends Biochem. Sci.">
        <title>Cache - a signaling domain common to animal Ca(2+)-channel subunits and a class of prokaryotic chemotaxis receptors.</title>
        <authorList>
            <person name="Anantharaman V."/>
            <person name="Aravind L."/>
        </authorList>
    </citation>
    <scope>NUCLEOTIDE SEQUENCE</scope>
</reference>
<evidence type="ECO:0000256" key="2">
    <source>
        <dbReference type="ARBA" id="ARBA00022475"/>
    </source>
</evidence>
<evidence type="ECO:0000259" key="10">
    <source>
        <dbReference type="PROSITE" id="PS50111"/>
    </source>
</evidence>
<reference evidence="13" key="6">
    <citation type="journal article" date="2016" name="PLoS Comput. Biol.">
        <title>Cache Domains That are Homologous to, but Different from PAS Domains Comprise the Largest Superfamily of Extracellular Sensors in Prokaryotes.</title>
        <authorList>
            <person name="Upadhyay A.A."/>
            <person name="Fleetwood A.D."/>
            <person name="Adebali O."/>
            <person name="Finn R.D."/>
            <person name="Zhulin I.B."/>
        </authorList>
    </citation>
    <scope>NUCLEOTIDE SEQUENCE</scope>
</reference>
<keyword evidence="4 9" id="KW-0812">Transmembrane</keyword>
<keyword evidence="6 9" id="KW-0472">Membrane</keyword>
<evidence type="ECO:0000256" key="4">
    <source>
        <dbReference type="ARBA" id="ARBA00022692"/>
    </source>
</evidence>
<keyword evidence="8" id="KW-0807">Transducer</keyword>
<dbReference type="Gene3D" id="1.10.287.950">
    <property type="entry name" value="Methyl-accepting chemotaxis protein"/>
    <property type="match status" value="1"/>
</dbReference>
<dbReference type="GO" id="GO:0005886">
    <property type="term" value="C:plasma membrane"/>
    <property type="evidence" value="ECO:0007669"/>
    <property type="project" value="UniProtKB-SubCell"/>
</dbReference>
<dbReference type="PRINTS" id="PR00260">
    <property type="entry name" value="CHEMTRNSDUCR"/>
</dbReference>
<keyword evidence="2" id="KW-1003">Cell membrane</keyword>
<dbReference type="SMART" id="SM00283">
    <property type="entry name" value="MA"/>
    <property type="match status" value="1"/>
</dbReference>
<reference evidence="13" key="5">
    <citation type="journal article" date="2014" name="Microbiol. Mol. Biol. Rev.">
        <title>Internal sense of direction: sensing and signaling from cytoplasmic chemoreceptors.</title>
        <authorList>
            <person name="Collins K.D."/>
            <person name="Lacal J."/>
            <person name="Ottemann K.M."/>
        </authorList>
    </citation>
    <scope>NUCLEOTIDE SEQUENCE</scope>
</reference>
<evidence type="ECO:0000259" key="11">
    <source>
        <dbReference type="PROSITE" id="PS50885"/>
    </source>
</evidence>
<dbReference type="InterPro" id="IPR003660">
    <property type="entry name" value="HAMP_dom"/>
</dbReference>
<dbReference type="Gene3D" id="3.30.450.20">
    <property type="entry name" value="PAS domain"/>
    <property type="match status" value="1"/>
</dbReference>
<protein>
    <submittedName>
        <fullName evidence="13">Methyl-accepting chemotaxis protein</fullName>
    </submittedName>
</protein>
<evidence type="ECO:0000256" key="9">
    <source>
        <dbReference type="SAM" id="Phobius"/>
    </source>
</evidence>
<keyword evidence="3" id="KW-0488">Methylation</keyword>
<reference evidence="13" key="2">
    <citation type="journal article" date="2007" name="Proc. Natl. Acad. Sci.">
        <title>Evolutionary genomics reveals conserved structural determinants of signaling and adaptation in microbial chemoreceptors.</title>
        <authorList>
            <person name="Alexander R.P."/>
            <person name="Zhulin I.B."/>
        </authorList>
    </citation>
    <scope>NUCLEOTIDE SEQUENCE</scope>
</reference>
<dbReference type="SMART" id="SM00304">
    <property type="entry name" value="HAMP"/>
    <property type="match status" value="1"/>
</dbReference>
<reference evidence="13" key="4">
    <citation type="journal article" date="2010" name="Environ. Microbiol.">
        <title>Sensing of environmental signals: classification of chemoreceptors according to the size of their ligand binding regions.</title>
        <authorList>
            <person name="Lacal J."/>
            <person name="Garcia-Fontana C."/>
            <person name="Munoz-Martinez F."/>
            <person name="Ramos J.L."/>
            <person name="Krell T."/>
        </authorList>
    </citation>
    <scope>NUCLEOTIDE SEQUENCE</scope>
</reference>
<evidence type="ECO:0000256" key="5">
    <source>
        <dbReference type="ARBA" id="ARBA00022989"/>
    </source>
</evidence>
<dbReference type="Gene3D" id="6.10.340.10">
    <property type="match status" value="1"/>
</dbReference>
<evidence type="ECO:0000256" key="7">
    <source>
        <dbReference type="ARBA" id="ARBA00029447"/>
    </source>
</evidence>
<dbReference type="CDD" id="cd06225">
    <property type="entry name" value="HAMP"/>
    <property type="match status" value="1"/>
</dbReference>
<name>A0A8B6XCY5_9BURK</name>
<dbReference type="InterPro" id="IPR004089">
    <property type="entry name" value="MCPsignal_dom"/>
</dbReference>
<sequence>MELARALLKPAVSVMRRVNLRAKLMTLGALWLLPMLLMTVWLVRNVHEEGVMAERELGGLAVAQEVFGLRRAVYDLRLAESSHDLPGRKAVASQLAARIDEMDRRVSGDIPELKAADWTPAREALRVLLPDDGSALRDGRHALDELQDALHAVGERSELVLDPSAVSYHLMDLSILKAGSWAGTLSDLIAVGGGSRLGATESAALLADRLERTLLEIERTAAALKRAGDPPLPYFNEAVQASHALARTVAEGKALGEVARQADQAERSAIDASVKRLKQILSERQSGAEHTVHTAIGVAVGANLFLLWLLLAFWRSVIGSLDELMHAVEATARGDLSHEVKVSGRDEFARIGAAVEHMNARLSALVADIRSNAVMVAHSGFTLAEGTQRLSDRTEQQAGSVQRTSASVGQMSGTVNANAESAQAVDHLASEVRGVAENGGQAMREVVTTIDGIQHSARQVRDIIGVIDGIAFQTNILALNAAVEAARAGEQGRGFAVVASEVRTLAQRSASAAREIKTLIEDSVRRVDAGVTQVNEVHRQLDSIVEGVRRVAENIETINRATAEQRNELAGVNEALGGLDDITRQNASMVVEANHASAGLGERAGKLASAVAAFRLRQGTADEAQALVRKAHELWARHGNSCFAEISAAGSEYRDRDMYVFVLDALGRYVACGGQPEKVGVSLLDIPNLDGERVARDIAACAEHGGGWVDYEISNPTTGAKAPKTSYVLPLRDGLVIGCGVYKTLVS</sequence>
<dbReference type="Pfam" id="PF00015">
    <property type="entry name" value="MCPsignal"/>
    <property type="match status" value="1"/>
</dbReference>
<comment type="subcellular location">
    <subcellularLocation>
        <location evidence="1">Cell membrane</location>
        <topology evidence="1">Multi-pass membrane protein</topology>
    </subcellularLocation>
</comment>
<dbReference type="Proteomes" id="UP000675920">
    <property type="component" value="Unplaced"/>
</dbReference>
<reference evidence="13" key="3">
    <citation type="journal article" date="2008" name="Trends Biochem. Sci.">
        <title>Bacterial chemoreceptors: high-performance signaling in networked arrays.</title>
        <authorList>
            <person name="Hazelbauer G.L."/>
            <person name="Falke J.J."/>
            <person name="Parkinson J.S."/>
        </authorList>
    </citation>
    <scope>NUCLEOTIDE SEQUENCE</scope>
</reference>
<keyword evidence="12" id="KW-1185">Reference proteome</keyword>
<reference evidence="13" key="7">
    <citation type="submission" date="2025-08" db="UniProtKB">
        <authorList>
            <consortium name="RefSeq"/>
        </authorList>
    </citation>
    <scope>IDENTIFICATION</scope>
</reference>
<keyword evidence="5 9" id="KW-1133">Transmembrane helix</keyword>
<dbReference type="Pfam" id="PF17200">
    <property type="entry name" value="sCache_2"/>
    <property type="match status" value="1"/>
</dbReference>
<dbReference type="PANTHER" id="PTHR43531:SF14">
    <property type="entry name" value="METHYL-ACCEPTING CHEMOTAXIS PROTEIN I-RELATED"/>
    <property type="match status" value="1"/>
</dbReference>
<dbReference type="GO" id="GO:0007165">
    <property type="term" value="P:signal transduction"/>
    <property type="evidence" value="ECO:0007669"/>
    <property type="project" value="UniProtKB-KW"/>
</dbReference>
<feature type="transmembrane region" description="Helical" evidence="9">
    <location>
        <begin position="24"/>
        <end position="43"/>
    </location>
</feature>
<dbReference type="PANTHER" id="PTHR43531">
    <property type="entry name" value="PROTEIN ICFG"/>
    <property type="match status" value="1"/>
</dbReference>
<accession>A0A8B6XCY5</accession>
<dbReference type="RefSeq" id="WP_169732552.1">
    <property type="nucleotide sequence ID" value="NZ_KI519499.1"/>
</dbReference>
<dbReference type="Pfam" id="PF00672">
    <property type="entry name" value="HAMP"/>
    <property type="match status" value="1"/>
</dbReference>
<feature type="domain" description="Methyl-accepting transducer" evidence="10">
    <location>
        <begin position="372"/>
        <end position="601"/>
    </location>
</feature>